<gene>
    <name evidence="3" type="ORF">PUMCH_001786</name>
</gene>
<dbReference type="GeneID" id="88172851"/>
<dbReference type="RefSeq" id="XP_062876895.1">
    <property type="nucleotide sequence ID" value="XM_063020825.1"/>
</dbReference>
<dbReference type="Pfam" id="PF09431">
    <property type="entry name" value="SPIN90_LRD"/>
    <property type="match status" value="1"/>
</dbReference>
<sequence length="579" mass="65696">MFSGTPLTTFPTHSRNDAQSQKELYRLLCEELSPIIIISDPAECNENFLIVLKTIVDFLEEQNHLYHLCSKLAFRVLRLNLFVKNYKLCIGKLLGLFEFVSQPVAGNCDSSQTLEEFILVMILLMLKLLSENESQDSFVKPEKIMRTLRQLGFFMIMAKSISAKAHTREHTRSSYFLIKFDCDIIFQYLYEVGMLAEEQFDFLCSNDLIPSVLQNLLSMGNFDDYTDSVEDSENVKTLVSYEQFKLILLLNEQFMMRLLTTSSHANKVFESLCVGETNTTNGICAFVNILVYHMNREESHVLKILMLKFLYLVFTSSYSARLPYLNDVKIIIDIIVRELNDLNYCSDDDDSSLLALTYVKVLFTMLLFSQLSDLTPVYKPAEITDVLSNIILNCESALNKQSESSSELRAQAIVKTAMKCLKIPCLKCTKPVAKVNHLMYHQNDSADSVGLLSSHNSRVHQLRTNSIDSSNSVESFSLARVSSVRATNVNDYNLSNVNPVTKSLERSLKKEEFDSMSDLETSIDCLTVQDTATKLDSRSILSESSPKKSSSIKTSILEKAKLKKAPPPPPPPPRQRRYV</sequence>
<protein>
    <recommendedName>
        <fullName evidence="2">SPIN90/Ldb17 leucine-rich domain-containing protein</fullName>
    </recommendedName>
</protein>
<dbReference type="GO" id="GO:0000147">
    <property type="term" value="P:actin cortical patch assembly"/>
    <property type="evidence" value="ECO:0007669"/>
    <property type="project" value="TreeGrafter"/>
</dbReference>
<organism evidence="3 4">
    <name type="scientific">Australozyma saopauloensis</name>
    <dbReference type="NCBI Taxonomy" id="291208"/>
    <lineage>
        <taxon>Eukaryota</taxon>
        <taxon>Fungi</taxon>
        <taxon>Dikarya</taxon>
        <taxon>Ascomycota</taxon>
        <taxon>Saccharomycotina</taxon>
        <taxon>Pichiomycetes</taxon>
        <taxon>Metschnikowiaceae</taxon>
        <taxon>Australozyma</taxon>
    </lineage>
</organism>
<accession>A0AAX4H7K3</accession>
<evidence type="ECO:0000259" key="2">
    <source>
        <dbReference type="Pfam" id="PF09431"/>
    </source>
</evidence>
<dbReference type="GO" id="GO:0006897">
    <property type="term" value="P:endocytosis"/>
    <property type="evidence" value="ECO:0007669"/>
    <property type="project" value="TreeGrafter"/>
</dbReference>
<dbReference type="InterPro" id="IPR030125">
    <property type="entry name" value="SPIN90/Ldb17"/>
</dbReference>
<proteinExistence type="predicted"/>
<dbReference type="PANTHER" id="PTHR13357:SF1">
    <property type="entry name" value="NCK-INTERACTING PROTEIN WITH SH3 DOMAIN"/>
    <property type="match status" value="1"/>
</dbReference>
<dbReference type="GO" id="GO:0030479">
    <property type="term" value="C:actin cortical patch"/>
    <property type="evidence" value="ECO:0007669"/>
    <property type="project" value="TreeGrafter"/>
</dbReference>
<dbReference type="GO" id="GO:0071933">
    <property type="term" value="F:Arp2/3 complex binding"/>
    <property type="evidence" value="ECO:0007669"/>
    <property type="project" value="TreeGrafter"/>
</dbReference>
<dbReference type="KEGG" id="asau:88172851"/>
<keyword evidence="4" id="KW-1185">Reference proteome</keyword>
<dbReference type="PANTHER" id="PTHR13357">
    <property type="entry name" value="SH3 ADAPTER PROTEIN SPIN90 NCK INTERACTING PROTEIN WITH SH3 DOMAIN"/>
    <property type="match status" value="1"/>
</dbReference>
<dbReference type="GO" id="GO:0051666">
    <property type="term" value="P:actin cortical patch localization"/>
    <property type="evidence" value="ECO:0007669"/>
    <property type="project" value="TreeGrafter"/>
</dbReference>
<reference evidence="3 4" key="1">
    <citation type="submission" date="2023-10" db="EMBL/GenBank/DDBJ databases">
        <title>Draft Genome Sequence of Candida saopaulonensis from a very Premature Infant with Sepsis.</title>
        <authorList>
            <person name="Ning Y."/>
            <person name="Dai R."/>
            <person name="Xiao M."/>
            <person name="Xu Y."/>
            <person name="Yan Q."/>
            <person name="Zhang L."/>
        </authorList>
    </citation>
    <scope>NUCLEOTIDE SEQUENCE [LARGE SCALE GENOMIC DNA]</scope>
    <source>
        <strain evidence="3 4">19XY460</strain>
    </source>
</reference>
<feature type="region of interest" description="Disordered" evidence="1">
    <location>
        <begin position="536"/>
        <end position="579"/>
    </location>
</feature>
<name>A0AAX4H7K3_9ASCO</name>
<dbReference type="EMBL" id="CP138895">
    <property type="protein sequence ID" value="WPK24512.1"/>
    <property type="molecule type" value="Genomic_DNA"/>
</dbReference>
<dbReference type="InterPro" id="IPR018556">
    <property type="entry name" value="SPIN90/Ldb17_LRD"/>
</dbReference>
<evidence type="ECO:0000313" key="3">
    <source>
        <dbReference type="EMBL" id="WPK24512.1"/>
    </source>
</evidence>
<evidence type="ECO:0000256" key="1">
    <source>
        <dbReference type="SAM" id="MobiDB-lite"/>
    </source>
</evidence>
<dbReference type="Proteomes" id="UP001338582">
    <property type="component" value="Chromosome 2"/>
</dbReference>
<feature type="domain" description="SPIN90/Ldb17 leucine-rich" evidence="2">
    <location>
        <begin position="238"/>
        <end position="380"/>
    </location>
</feature>
<feature type="compositionally biased region" description="Low complexity" evidence="1">
    <location>
        <begin position="538"/>
        <end position="555"/>
    </location>
</feature>
<evidence type="ECO:0000313" key="4">
    <source>
        <dbReference type="Proteomes" id="UP001338582"/>
    </source>
</evidence>
<dbReference type="AlphaFoldDB" id="A0AAX4H7K3"/>